<keyword evidence="1" id="KW-1133">Transmembrane helix</keyword>
<dbReference type="PROSITE" id="PS50930">
    <property type="entry name" value="HTH_LYTTR"/>
    <property type="match status" value="1"/>
</dbReference>
<feature type="transmembrane region" description="Helical" evidence="1">
    <location>
        <begin position="110"/>
        <end position="135"/>
    </location>
</feature>
<comment type="caution">
    <text evidence="3">The sequence shown here is derived from an EMBL/GenBank/DDBJ whole genome shotgun (WGS) entry which is preliminary data.</text>
</comment>
<gene>
    <name evidence="3" type="ORF">HHL27_03160</name>
</gene>
<name>A0A7Y0BMX6_9SPHN</name>
<feature type="transmembrane region" description="Helical" evidence="1">
    <location>
        <begin position="51"/>
        <end position="71"/>
    </location>
</feature>
<organism evidence="3 4">
    <name type="scientific">Novosphingobium olei</name>
    <dbReference type="NCBI Taxonomy" id="2728851"/>
    <lineage>
        <taxon>Bacteria</taxon>
        <taxon>Pseudomonadati</taxon>
        <taxon>Pseudomonadota</taxon>
        <taxon>Alphaproteobacteria</taxon>
        <taxon>Sphingomonadales</taxon>
        <taxon>Sphingomonadaceae</taxon>
        <taxon>Novosphingobium</taxon>
    </lineage>
</organism>
<dbReference type="RefSeq" id="WP_169491888.1">
    <property type="nucleotide sequence ID" value="NZ_JABBGM010000001.1"/>
</dbReference>
<dbReference type="AlphaFoldDB" id="A0A7Y0BMX6"/>
<dbReference type="SMART" id="SM00850">
    <property type="entry name" value="LytTR"/>
    <property type="match status" value="1"/>
</dbReference>
<dbReference type="EMBL" id="JABBGM010000001">
    <property type="protein sequence ID" value="NML92671.1"/>
    <property type="molecule type" value="Genomic_DNA"/>
</dbReference>
<evidence type="ECO:0000256" key="1">
    <source>
        <dbReference type="SAM" id="Phobius"/>
    </source>
</evidence>
<feature type="transmembrane region" description="Helical" evidence="1">
    <location>
        <begin position="77"/>
        <end position="98"/>
    </location>
</feature>
<dbReference type="InterPro" id="IPR007492">
    <property type="entry name" value="LytTR_DNA-bd_dom"/>
</dbReference>
<keyword evidence="4" id="KW-1185">Reference proteome</keyword>
<feature type="domain" description="HTH LytTR-type" evidence="2">
    <location>
        <begin position="230"/>
        <end position="319"/>
    </location>
</feature>
<sequence length="319" mass="34298">MTGTGNFADAPRLALLYRSRSMNGTYPAKDSRKPATKLAPGLASRLAGEMAIMMAAALVLALLGPFGMFAMSLPARLLAWAIFAIGGYACFRPVLLAGDALAEQTGLTRWIAITLACALAAMPTTLIVAGTLSGLDWQGITARDLIALYPQVLIVGGMVTVVQLLAKRQREVPVEAAEPVAEVRPELPVEQPSVEELAVEEPPALAQEQAPVPQPGRIALFDQLPAHLGQDLLCIENEDHYIRVHTSAGNALILMRLRDAVAQLAPLDGAQVHRSWWVARSAVSEVVRSERRVSLRLVDGREVPVSRSSVAELRARGWL</sequence>
<proteinExistence type="predicted"/>
<evidence type="ECO:0000259" key="2">
    <source>
        <dbReference type="PROSITE" id="PS50930"/>
    </source>
</evidence>
<reference evidence="3 4" key="1">
    <citation type="submission" date="2020-04" db="EMBL/GenBank/DDBJ databases">
        <title>Novosphingobium sp. TW-4 isolated from soil.</title>
        <authorList>
            <person name="Dahal R.H."/>
            <person name="Chaudhary D.K."/>
        </authorList>
    </citation>
    <scope>NUCLEOTIDE SEQUENCE [LARGE SCALE GENOMIC DNA]</scope>
    <source>
        <strain evidence="3 4">TW-4</strain>
    </source>
</reference>
<accession>A0A7Y0BMX6</accession>
<keyword evidence="1" id="KW-0472">Membrane</keyword>
<feature type="transmembrane region" description="Helical" evidence="1">
    <location>
        <begin position="147"/>
        <end position="166"/>
    </location>
</feature>
<dbReference type="Proteomes" id="UP000583556">
    <property type="component" value="Unassembled WGS sequence"/>
</dbReference>
<dbReference type="Pfam" id="PF04397">
    <property type="entry name" value="LytTR"/>
    <property type="match status" value="1"/>
</dbReference>
<keyword evidence="1" id="KW-0812">Transmembrane</keyword>
<dbReference type="Gene3D" id="2.40.50.1020">
    <property type="entry name" value="LytTr DNA-binding domain"/>
    <property type="match status" value="1"/>
</dbReference>
<protein>
    <submittedName>
        <fullName evidence="3">LytTR family transcriptional regulator</fullName>
    </submittedName>
</protein>
<dbReference type="GO" id="GO:0003677">
    <property type="term" value="F:DNA binding"/>
    <property type="evidence" value="ECO:0007669"/>
    <property type="project" value="InterPro"/>
</dbReference>
<evidence type="ECO:0000313" key="3">
    <source>
        <dbReference type="EMBL" id="NML92671.1"/>
    </source>
</evidence>
<evidence type="ECO:0000313" key="4">
    <source>
        <dbReference type="Proteomes" id="UP000583556"/>
    </source>
</evidence>